<evidence type="ECO:0000259" key="3">
    <source>
        <dbReference type="PROSITE" id="PS50097"/>
    </source>
</evidence>
<dbReference type="PANTHER" id="PTHR45774">
    <property type="entry name" value="BTB/POZ DOMAIN-CONTAINING"/>
    <property type="match status" value="1"/>
</dbReference>
<dbReference type="GO" id="GO:0005737">
    <property type="term" value="C:cytoplasm"/>
    <property type="evidence" value="ECO:0007669"/>
    <property type="project" value="UniProtKB-SubCell"/>
</dbReference>
<dbReference type="EMBL" id="NEDP02003180">
    <property type="protein sequence ID" value="OWF49321.1"/>
    <property type="molecule type" value="Genomic_DNA"/>
</dbReference>
<dbReference type="PANTHER" id="PTHR45774:SF3">
    <property type="entry name" value="BTB (POZ) DOMAIN-CONTAINING 2B-RELATED"/>
    <property type="match status" value="1"/>
</dbReference>
<dbReference type="Pfam" id="PF07707">
    <property type="entry name" value="BACK"/>
    <property type="match status" value="1"/>
</dbReference>
<dbReference type="InterPro" id="IPR011705">
    <property type="entry name" value="BACK"/>
</dbReference>
<evidence type="ECO:0000256" key="2">
    <source>
        <dbReference type="ARBA" id="ARBA00022490"/>
    </source>
</evidence>
<dbReference type="SUPFAM" id="SSF54695">
    <property type="entry name" value="POZ domain"/>
    <property type="match status" value="1"/>
</dbReference>
<gene>
    <name evidence="4" type="ORF">KP79_PYT22869</name>
</gene>
<dbReference type="Gene3D" id="3.30.710.10">
    <property type="entry name" value="Potassium Channel Kv1.1, Chain A"/>
    <property type="match status" value="1"/>
</dbReference>
<sequence>MATSGTPNDWQSGKTLSQCMDHVLTSGTSSDVTFLVGEDKKRIPAHKLILISRSPVFYAMLEGPMAEKGEIAIPDITEDVFQHFLRYLYTDTIDLTEMNVVPVLNAARKYCVDILVTNCEDFLTKSLSAENACLFLEHAHVFLMDKLKTECLKVISESSTDVLQSQAFSDLCPSCLTSITESDDLAADESDVYKAVIRWAEAECSRQNTESNPENKRQVLGDSLHTVRFPKIDSDFFFKQVCLDKVLPGDMVLDVINCIMHDEVKDVPWLNLNARKYTISTRESVWRFKDSLNGVWPGTCYPEAISFQVPFAMKLYGTGSFLTSTEPSTVDIEVYDGYTLLYSGSKLPLVKNDSINTGDVVLAEPIRLLAGKTYTIKEEPSAIKQHYSETGLENVDCKGRTITFIHSSMSRGSTVRRGQIPFLIIGS</sequence>
<keyword evidence="2" id="KW-0963">Cytoplasm</keyword>
<dbReference type="InterPro" id="IPR012983">
    <property type="entry name" value="PHR"/>
</dbReference>
<organism evidence="4 5">
    <name type="scientific">Mizuhopecten yessoensis</name>
    <name type="common">Japanese scallop</name>
    <name type="synonym">Patinopecten yessoensis</name>
    <dbReference type="NCBI Taxonomy" id="6573"/>
    <lineage>
        <taxon>Eukaryota</taxon>
        <taxon>Metazoa</taxon>
        <taxon>Spiralia</taxon>
        <taxon>Lophotrochozoa</taxon>
        <taxon>Mollusca</taxon>
        <taxon>Bivalvia</taxon>
        <taxon>Autobranchia</taxon>
        <taxon>Pteriomorphia</taxon>
        <taxon>Pectinida</taxon>
        <taxon>Pectinoidea</taxon>
        <taxon>Pectinidae</taxon>
        <taxon>Mizuhopecten</taxon>
    </lineage>
</organism>
<proteinExistence type="predicted"/>
<dbReference type="InterPro" id="IPR000210">
    <property type="entry name" value="BTB/POZ_dom"/>
</dbReference>
<dbReference type="Proteomes" id="UP000242188">
    <property type="component" value="Unassembled WGS sequence"/>
</dbReference>
<feature type="domain" description="BTB" evidence="3">
    <location>
        <begin position="30"/>
        <end position="97"/>
    </location>
</feature>
<dbReference type="Gene3D" id="2.60.120.820">
    <property type="entry name" value="PHR domain"/>
    <property type="match status" value="1"/>
</dbReference>
<comment type="caution">
    <text evidence="4">The sequence shown here is derived from an EMBL/GenBank/DDBJ whole genome shotgun (WGS) entry which is preliminary data.</text>
</comment>
<dbReference type="Gene3D" id="1.25.40.420">
    <property type="match status" value="1"/>
</dbReference>
<evidence type="ECO:0000313" key="5">
    <source>
        <dbReference type="Proteomes" id="UP000242188"/>
    </source>
</evidence>
<comment type="subcellular location">
    <subcellularLocation>
        <location evidence="1">Cytoplasm</location>
    </subcellularLocation>
</comment>
<reference evidence="4 5" key="1">
    <citation type="journal article" date="2017" name="Nat. Ecol. Evol.">
        <title>Scallop genome provides insights into evolution of bilaterian karyotype and development.</title>
        <authorList>
            <person name="Wang S."/>
            <person name="Zhang J."/>
            <person name="Jiao W."/>
            <person name="Li J."/>
            <person name="Xun X."/>
            <person name="Sun Y."/>
            <person name="Guo X."/>
            <person name="Huan P."/>
            <person name="Dong B."/>
            <person name="Zhang L."/>
            <person name="Hu X."/>
            <person name="Sun X."/>
            <person name="Wang J."/>
            <person name="Zhao C."/>
            <person name="Wang Y."/>
            <person name="Wang D."/>
            <person name="Huang X."/>
            <person name="Wang R."/>
            <person name="Lv J."/>
            <person name="Li Y."/>
            <person name="Zhang Z."/>
            <person name="Liu B."/>
            <person name="Lu W."/>
            <person name="Hui Y."/>
            <person name="Liang J."/>
            <person name="Zhou Z."/>
            <person name="Hou R."/>
            <person name="Li X."/>
            <person name="Liu Y."/>
            <person name="Li H."/>
            <person name="Ning X."/>
            <person name="Lin Y."/>
            <person name="Zhao L."/>
            <person name="Xing Q."/>
            <person name="Dou J."/>
            <person name="Li Y."/>
            <person name="Mao J."/>
            <person name="Guo H."/>
            <person name="Dou H."/>
            <person name="Li T."/>
            <person name="Mu C."/>
            <person name="Jiang W."/>
            <person name="Fu Q."/>
            <person name="Fu X."/>
            <person name="Miao Y."/>
            <person name="Liu J."/>
            <person name="Yu Q."/>
            <person name="Li R."/>
            <person name="Liao H."/>
            <person name="Li X."/>
            <person name="Kong Y."/>
            <person name="Jiang Z."/>
            <person name="Chourrout D."/>
            <person name="Li R."/>
            <person name="Bao Z."/>
        </authorList>
    </citation>
    <scope>NUCLEOTIDE SEQUENCE [LARGE SCALE GENOMIC DNA]</scope>
    <source>
        <strain evidence="4 5">PY_sf001</strain>
    </source>
</reference>
<dbReference type="SMART" id="SM00225">
    <property type="entry name" value="BTB"/>
    <property type="match status" value="1"/>
</dbReference>
<dbReference type="InterPro" id="IPR038648">
    <property type="entry name" value="PHR_sf"/>
</dbReference>
<dbReference type="SMART" id="SM00875">
    <property type="entry name" value="BACK"/>
    <property type="match status" value="1"/>
</dbReference>
<dbReference type="InterPro" id="IPR011333">
    <property type="entry name" value="SKP1/BTB/POZ_sf"/>
</dbReference>
<dbReference type="AlphaFoldDB" id="A0A210QKZ4"/>
<dbReference type="Pfam" id="PF00651">
    <property type="entry name" value="BTB"/>
    <property type="match status" value="1"/>
</dbReference>
<protein>
    <submittedName>
        <fullName evidence="4">BTB/POZ domain-containing protein 2</fullName>
    </submittedName>
</protein>
<evidence type="ECO:0000256" key="1">
    <source>
        <dbReference type="ARBA" id="ARBA00004496"/>
    </source>
</evidence>
<keyword evidence="5" id="KW-1185">Reference proteome</keyword>
<evidence type="ECO:0000313" key="4">
    <source>
        <dbReference type="EMBL" id="OWF49321.1"/>
    </source>
</evidence>
<accession>A0A210QKZ4</accession>
<dbReference type="Pfam" id="PF08005">
    <property type="entry name" value="PHR"/>
    <property type="match status" value="1"/>
</dbReference>
<dbReference type="PROSITE" id="PS50097">
    <property type="entry name" value="BTB"/>
    <property type="match status" value="1"/>
</dbReference>
<name>A0A210QKZ4_MIZYE</name>
<dbReference type="OrthoDB" id="9979965at2759"/>